<comment type="similarity">
    <text evidence="3">Belongs to the gas vesicle GvpF/GvpL family.</text>
</comment>
<feature type="compositionally biased region" description="Basic and acidic residues" evidence="4">
    <location>
        <begin position="170"/>
        <end position="190"/>
    </location>
</feature>
<dbReference type="PANTHER" id="PTHR36852">
    <property type="entry name" value="PROTEIN GVPL 2"/>
    <property type="match status" value="1"/>
</dbReference>
<feature type="region of interest" description="Disordered" evidence="4">
    <location>
        <begin position="137"/>
        <end position="212"/>
    </location>
</feature>
<evidence type="ECO:0000256" key="1">
    <source>
        <dbReference type="ARBA" id="ARBA00022987"/>
    </source>
</evidence>
<evidence type="ECO:0000256" key="2">
    <source>
        <dbReference type="ARBA" id="ARBA00035108"/>
    </source>
</evidence>
<evidence type="ECO:0000256" key="4">
    <source>
        <dbReference type="SAM" id="MobiDB-lite"/>
    </source>
</evidence>
<dbReference type="KEGG" id="sxn:IAG42_06235"/>
<evidence type="ECO:0000256" key="3">
    <source>
        <dbReference type="ARBA" id="ARBA00035643"/>
    </source>
</evidence>
<evidence type="ECO:0000313" key="5">
    <source>
        <dbReference type="EMBL" id="QNS03261.1"/>
    </source>
</evidence>
<keyword evidence="6" id="KW-1185">Reference proteome</keyword>
<accession>A0A7H1B3F6</accession>
<dbReference type="InterPro" id="IPR009430">
    <property type="entry name" value="GvpL/GvpF"/>
</dbReference>
<dbReference type="EMBL" id="CP061281">
    <property type="protein sequence ID" value="QNS03261.1"/>
    <property type="molecule type" value="Genomic_DNA"/>
</dbReference>
<sequence>MTTPDAHLRYVYAVCRPLGVPLRAGLTGVAGAPPRELAHRGLVAVVGDVPERDFAQEPLRARLEDLDFLAATARAHEHVVTALARVTTPLPLRLVTVFRDDDAVRALLEEQADLFRARLDRLCGRVEWGVKVYLEPAPEEPEPARDPDRAERTAAPTGRDYLRRRSAARTAHEETLRRAERVTQDLHADLAGRSAATRLHRSQPPELAGTRDRNTLNAAYLVDRSRSAAFVKHIGTVADRLPGLRVELTGPWAGYSFTGETEDEGDAA</sequence>
<dbReference type="Proteomes" id="UP000516428">
    <property type="component" value="Chromosome"/>
</dbReference>
<keyword evidence="1" id="KW-0304">Gas vesicle</keyword>
<feature type="compositionally biased region" description="Basic and acidic residues" evidence="4">
    <location>
        <begin position="142"/>
        <end position="152"/>
    </location>
</feature>
<evidence type="ECO:0000313" key="6">
    <source>
        <dbReference type="Proteomes" id="UP000516428"/>
    </source>
</evidence>
<dbReference type="Pfam" id="PF06386">
    <property type="entry name" value="GvpL_GvpF"/>
    <property type="match status" value="1"/>
</dbReference>
<dbReference type="PANTHER" id="PTHR36852:SF1">
    <property type="entry name" value="PROTEIN GVPL 2"/>
    <property type="match status" value="1"/>
</dbReference>
<reference evidence="5 6" key="1">
    <citation type="submission" date="2020-09" db="EMBL/GenBank/DDBJ databases">
        <title>A novel species.</title>
        <authorList>
            <person name="Gao J."/>
        </authorList>
    </citation>
    <scope>NUCLEOTIDE SEQUENCE [LARGE SCALE GENOMIC DNA]</scope>
    <source>
        <strain evidence="5 6">CRXT-Y-14</strain>
    </source>
</reference>
<protein>
    <submittedName>
        <fullName evidence="5">GvpL/GvpF family gas vesicle protein</fullName>
    </submittedName>
</protein>
<comment type="subcellular location">
    <subcellularLocation>
        <location evidence="2">Gas vesicle</location>
    </subcellularLocation>
</comment>
<organism evidence="5 6">
    <name type="scientific">Streptomyces xanthii</name>
    <dbReference type="NCBI Taxonomy" id="2768069"/>
    <lineage>
        <taxon>Bacteria</taxon>
        <taxon>Bacillati</taxon>
        <taxon>Actinomycetota</taxon>
        <taxon>Actinomycetes</taxon>
        <taxon>Kitasatosporales</taxon>
        <taxon>Streptomycetaceae</taxon>
        <taxon>Streptomyces</taxon>
    </lineage>
</organism>
<name>A0A7H1B3F6_9ACTN</name>
<dbReference type="AlphaFoldDB" id="A0A7H1B3F6"/>
<dbReference type="GO" id="GO:0031412">
    <property type="term" value="P:gas vesicle organization"/>
    <property type="evidence" value="ECO:0007669"/>
    <property type="project" value="InterPro"/>
</dbReference>
<proteinExistence type="inferred from homology"/>
<dbReference type="GO" id="GO:0031411">
    <property type="term" value="C:gas vesicle"/>
    <property type="evidence" value="ECO:0007669"/>
    <property type="project" value="UniProtKB-SubCell"/>
</dbReference>
<dbReference type="RefSeq" id="WP_188336015.1">
    <property type="nucleotide sequence ID" value="NZ_CP061281.1"/>
</dbReference>
<gene>
    <name evidence="5" type="ORF">IAG42_06235</name>
</gene>